<feature type="signal peptide" evidence="2">
    <location>
        <begin position="1"/>
        <end position="33"/>
    </location>
</feature>
<feature type="coiled-coil region" evidence="1">
    <location>
        <begin position="34"/>
        <end position="61"/>
    </location>
</feature>
<dbReference type="InterPro" id="IPR023614">
    <property type="entry name" value="Porin_dom_sf"/>
</dbReference>
<dbReference type="AlphaFoldDB" id="A0AAJ1AG34"/>
<dbReference type="SUPFAM" id="SSF56935">
    <property type="entry name" value="Porins"/>
    <property type="match status" value="1"/>
</dbReference>
<keyword evidence="1" id="KW-0175">Coiled coil</keyword>
<dbReference type="Gene3D" id="2.40.160.10">
    <property type="entry name" value="Porin"/>
    <property type="match status" value="1"/>
</dbReference>
<evidence type="ECO:0000313" key="4">
    <source>
        <dbReference type="Proteomes" id="UP001197609"/>
    </source>
</evidence>
<proteinExistence type="predicted"/>
<dbReference type="Pfam" id="PF07642">
    <property type="entry name" value="BBP2"/>
    <property type="match status" value="1"/>
</dbReference>
<organism evidence="3 4">
    <name type="scientific">Candidatus Methylomirabilis tolerans</name>
    <dbReference type="NCBI Taxonomy" id="3123416"/>
    <lineage>
        <taxon>Bacteria</taxon>
        <taxon>Candidatus Methylomirabilota</taxon>
        <taxon>Candidatus Methylomirabilia</taxon>
        <taxon>Candidatus Methylomirabilales</taxon>
        <taxon>Candidatus Methylomirabilaceae</taxon>
        <taxon>Candidatus Methylomirabilis</taxon>
    </lineage>
</organism>
<protein>
    <submittedName>
        <fullName evidence="3">Porin</fullName>
    </submittedName>
</protein>
<feature type="chain" id="PRO_5042583821" evidence="2">
    <location>
        <begin position="34"/>
        <end position="466"/>
    </location>
</feature>
<dbReference type="InterPro" id="IPR011486">
    <property type="entry name" value="BBP2"/>
</dbReference>
<evidence type="ECO:0000256" key="2">
    <source>
        <dbReference type="SAM" id="SignalP"/>
    </source>
</evidence>
<accession>A0AAJ1AG34</accession>
<comment type="caution">
    <text evidence="3">The sequence shown here is derived from an EMBL/GenBank/DDBJ whole genome shotgun (WGS) entry which is preliminary data.</text>
</comment>
<name>A0AAJ1AG34_9BACT</name>
<dbReference type="EMBL" id="JAIOIU010000031">
    <property type="protein sequence ID" value="MBZ0159020.1"/>
    <property type="molecule type" value="Genomic_DNA"/>
</dbReference>
<gene>
    <name evidence="3" type="ORF">K8G79_02560</name>
</gene>
<dbReference type="Proteomes" id="UP001197609">
    <property type="component" value="Unassembled WGS sequence"/>
</dbReference>
<sequence length="466" mass="51521">MRMRKSRHLTATRFVMSGVLLLTAAIAVPAAWAEDDKDRQIRELRERLERLEQMIGAKAGALSTQAAAPTPGALAGAAEAPQSISDRVRGIEETIKSVPLLSTMKDWNFGGHVAVSYNYNFRDPKSQNNSLRLFDDKANQFDINQAELYVEKPTTEASPIGFGVDVLFGRDAKKIHSLGLGIDSGDDPNDTEPFDLTQAYVTYKVPIGKGLDLKGGKFVTLHGAEVIRRTGNFNISRSMAFSYAIPFTHTGVMATYPVTDWLSTTLGIVNGWDNTDDNNRGKSFHGAATVTPPFLKDLTVTLGGTWGAETVSNALDPTRDVDRNGPKRGLIDLIATYKPISPLTLTLNYDYGRQEEAFVDDGDTAIWHAVAAYAVYDLTDRLSVGVRGEYFRDQDGFRLPNATPGKKLEVWGTTLTGRYKLFDHLFASVEYRHDEAKNNKLIFDRHNGTQNANSQNTIQGELIYQF</sequence>
<keyword evidence="2" id="KW-0732">Signal</keyword>
<reference evidence="3 4" key="1">
    <citation type="journal article" date="2021" name="bioRxiv">
        <title>Unraveling nitrogen, sulfur and carbon metabolic pathways and microbial community transcriptional responses to substrate deprivation and toxicity stresses in a bioreactor mimicking anoxic brackish coastal sediment conditions.</title>
        <authorList>
            <person name="Martins P.D."/>
            <person name="Echeveste M.J."/>
            <person name="Arshad A."/>
            <person name="Kurth J."/>
            <person name="Ouboter H."/>
            <person name="Jetten M.S.M."/>
            <person name="Welte C.U."/>
        </authorList>
    </citation>
    <scope>NUCLEOTIDE SEQUENCE [LARGE SCALE GENOMIC DNA]</scope>
    <source>
        <strain evidence="3">MAG_38</strain>
    </source>
</reference>
<evidence type="ECO:0000256" key="1">
    <source>
        <dbReference type="SAM" id="Coils"/>
    </source>
</evidence>
<evidence type="ECO:0000313" key="3">
    <source>
        <dbReference type="EMBL" id="MBZ0159020.1"/>
    </source>
</evidence>